<reference evidence="4" key="3">
    <citation type="submission" date="2025-09" db="UniProtKB">
        <authorList>
            <consortium name="Ensembl"/>
        </authorList>
    </citation>
    <scope>IDENTIFICATION</scope>
</reference>
<dbReference type="HOGENOM" id="CLU_1061550_0_0_1"/>
<evidence type="ECO:0000313" key="4">
    <source>
        <dbReference type="Ensembl" id="ENSCSAVP00000011754.1"/>
    </source>
</evidence>
<feature type="chain" id="PRO_5003578192" description="TNFR-Cys domain-containing protein" evidence="3">
    <location>
        <begin position="27"/>
        <end position="262"/>
    </location>
</feature>
<feature type="transmembrane region" description="Helical" evidence="2">
    <location>
        <begin position="130"/>
        <end position="153"/>
    </location>
</feature>
<keyword evidence="2" id="KW-0812">Transmembrane</keyword>
<keyword evidence="2" id="KW-0472">Membrane</keyword>
<feature type="signal peptide" evidence="3">
    <location>
        <begin position="1"/>
        <end position="26"/>
    </location>
</feature>
<dbReference type="GeneTree" id="ENSGT00730000112801"/>
<organism evidence="4 5">
    <name type="scientific">Ciona savignyi</name>
    <name type="common">Pacific transparent sea squirt</name>
    <dbReference type="NCBI Taxonomy" id="51511"/>
    <lineage>
        <taxon>Eukaryota</taxon>
        <taxon>Metazoa</taxon>
        <taxon>Chordata</taxon>
        <taxon>Tunicata</taxon>
        <taxon>Ascidiacea</taxon>
        <taxon>Phlebobranchia</taxon>
        <taxon>Cionidae</taxon>
        <taxon>Ciona</taxon>
    </lineage>
</organism>
<sequence length="262" mass="29417">MARGREIIFQILFVVWLFPLWNGVHASTIRGKSQSSQQTGRSRATIQAAVVRAYKAMKTNEYRCDVGQYYAATGSCEDCVDLCENWNEKMCQVECPATYVKMKSEVDKMQEEISSLKSSDLKTISNNQMLFYWLIAVSVLIGMAFILGILSYVRLRRKFRQVKKHMESRPSEFSTNVNSPPPSYTNEPPQLKKSSSDNSLSDKDDDTTKEKDHLLCNPLNQIPPQESNDDKYPSPCTSPHKPSGSSDEAEGVANVHPGSSMA</sequence>
<evidence type="ECO:0008006" key="6">
    <source>
        <dbReference type="Google" id="ProtNLM"/>
    </source>
</evidence>
<evidence type="ECO:0000256" key="3">
    <source>
        <dbReference type="SAM" id="SignalP"/>
    </source>
</evidence>
<dbReference type="AlphaFoldDB" id="H2Z2E2"/>
<protein>
    <recommendedName>
        <fullName evidence="6">TNFR-Cys domain-containing protein</fullName>
    </recommendedName>
</protein>
<evidence type="ECO:0000256" key="1">
    <source>
        <dbReference type="SAM" id="MobiDB-lite"/>
    </source>
</evidence>
<reference evidence="5" key="1">
    <citation type="submission" date="2003-08" db="EMBL/GenBank/DDBJ databases">
        <authorList>
            <person name="Birren B."/>
            <person name="Nusbaum C."/>
            <person name="Abebe A."/>
            <person name="Abouelleil A."/>
            <person name="Adekoya E."/>
            <person name="Ait-zahra M."/>
            <person name="Allen N."/>
            <person name="Allen T."/>
            <person name="An P."/>
            <person name="Anderson M."/>
            <person name="Anderson S."/>
            <person name="Arachchi H."/>
            <person name="Armbruster J."/>
            <person name="Bachantsang P."/>
            <person name="Baldwin J."/>
            <person name="Barry A."/>
            <person name="Bayul T."/>
            <person name="Blitshsteyn B."/>
            <person name="Bloom T."/>
            <person name="Blye J."/>
            <person name="Boguslavskiy L."/>
            <person name="Borowsky M."/>
            <person name="Boukhgalter B."/>
            <person name="Brunache A."/>
            <person name="Butler J."/>
            <person name="Calixte N."/>
            <person name="Calvo S."/>
            <person name="Camarata J."/>
            <person name="Campo K."/>
            <person name="Chang J."/>
            <person name="Cheshatsang Y."/>
            <person name="Citroen M."/>
            <person name="Collymore A."/>
            <person name="Considine T."/>
            <person name="Cook A."/>
            <person name="Cooke P."/>
            <person name="Corum B."/>
            <person name="Cuomo C."/>
            <person name="David R."/>
            <person name="Dawoe T."/>
            <person name="Degray S."/>
            <person name="Dodge S."/>
            <person name="Dooley K."/>
            <person name="Dorje P."/>
            <person name="Dorjee K."/>
            <person name="Dorris L."/>
            <person name="Duffey N."/>
            <person name="Dupes A."/>
            <person name="Elkins T."/>
            <person name="Engels R."/>
            <person name="Erickson J."/>
            <person name="Farina A."/>
            <person name="Faro S."/>
            <person name="Ferreira P."/>
            <person name="Fischer H."/>
            <person name="Fitzgerald M."/>
            <person name="Foley K."/>
            <person name="Gage D."/>
            <person name="Galagan J."/>
            <person name="Gearin G."/>
            <person name="Gnerre S."/>
            <person name="Gnirke A."/>
            <person name="Goyette A."/>
            <person name="Graham J."/>
            <person name="Grandbois E."/>
            <person name="Gyaltsen K."/>
            <person name="Hafez N."/>
            <person name="Hagopian D."/>
            <person name="Hagos B."/>
            <person name="Hall J."/>
            <person name="Hatcher B."/>
            <person name="Heller A."/>
            <person name="Higgins H."/>
            <person name="Honan T."/>
            <person name="Horn A."/>
            <person name="Houde N."/>
            <person name="Hughes L."/>
            <person name="Hulme W."/>
            <person name="Husby E."/>
            <person name="Iliev I."/>
            <person name="Jaffe D."/>
            <person name="Jones C."/>
            <person name="Kamal M."/>
            <person name="Kamat A."/>
            <person name="Kamvysselis M."/>
            <person name="Karlsson E."/>
            <person name="Kells C."/>
            <person name="Kieu A."/>
            <person name="Kisner P."/>
            <person name="Kodira C."/>
            <person name="Kulbokas E."/>
            <person name="Labutti K."/>
            <person name="Lama D."/>
            <person name="Landers T."/>
            <person name="Leger J."/>
            <person name="Levine S."/>
            <person name="Lewis D."/>
            <person name="Lewis T."/>
            <person name="Lindblad-toh K."/>
            <person name="Liu X."/>
            <person name="Lokyitsang T."/>
            <person name="Lokyitsang Y."/>
            <person name="Lucien O."/>
            <person name="Lui A."/>
            <person name="Ma L.J."/>
            <person name="Mabbitt R."/>
            <person name="Macdonald J."/>
            <person name="Maclean C."/>
            <person name="Major J."/>
            <person name="Manning J."/>
            <person name="Marabella R."/>
            <person name="Maru K."/>
            <person name="Matthews C."/>
            <person name="Mauceli E."/>
            <person name="Mccarthy M."/>
            <person name="Mcdonough S."/>
            <person name="Mcghee T."/>
            <person name="Meldrim J."/>
            <person name="Meneus L."/>
            <person name="Mesirov J."/>
            <person name="Mihalev A."/>
            <person name="Mihova T."/>
            <person name="Mikkelsen T."/>
            <person name="Mlenga V."/>
            <person name="Moru K."/>
            <person name="Mozes J."/>
            <person name="Mulrain L."/>
            <person name="Munson G."/>
            <person name="Naylor J."/>
            <person name="Newes C."/>
            <person name="Nguyen C."/>
            <person name="Nguyen N."/>
            <person name="Nguyen T."/>
            <person name="Nicol R."/>
            <person name="Nielsen C."/>
            <person name="Nizzari M."/>
            <person name="Norbu C."/>
            <person name="Norbu N."/>
            <person name="O'donnell P."/>
            <person name="Okoawo O."/>
            <person name="O'leary S."/>
            <person name="Omotosho B."/>
            <person name="O'neill K."/>
            <person name="Osman S."/>
            <person name="Parker S."/>
            <person name="Perrin D."/>
            <person name="Phunkhang P."/>
            <person name="Piqani B."/>
            <person name="Purcell S."/>
            <person name="Rachupka T."/>
            <person name="Ramasamy U."/>
            <person name="Rameau R."/>
            <person name="Ray V."/>
            <person name="Raymond C."/>
            <person name="Retta R."/>
            <person name="Richardson S."/>
            <person name="Rise C."/>
            <person name="Rodriguez J."/>
            <person name="Rogers J."/>
            <person name="Rogov P."/>
            <person name="Rutman M."/>
            <person name="Schupbach R."/>
            <person name="Seaman C."/>
            <person name="Settipalli S."/>
            <person name="Sharpe T."/>
            <person name="Sheridan J."/>
            <person name="Sherpa N."/>
            <person name="Shi J."/>
            <person name="Smirnov S."/>
            <person name="Smith C."/>
            <person name="Sougnez C."/>
            <person name="Spencer B."/>
            <person name="Stalker J."/>
            <person name="Stange-thomann N."/>
            <person name="Stavropoulos S."/>
            <person name="Stetson K."/>
            <person name="Stone C."/>
            <person name="Stone S."/>
            <person name="Stubbs M."/>
            <person name="Talamas J."/>
            <person name="Tchuinga P."/>
            <person name="Tenzing P."/>
            <person name="Tesfaye S."/>
            <person name="Theodore J."/>
            <person name="Thoulutsang Y."/>
            <person name="Topham K."/>
            <person name="Towey S."/>
            <person name="Tsamla T."/>
            <person name="Tsomo N."/>
            <person name="Vallee D."/>
            <person name="Vassiliev H."/>
            <person name="Venkataraman V."/>
            <person name="Vinson J."/>
            <person name="Vo A."/>
            <person name="Wade C."/>
            <person name="Wang S."/>
            <person name="Wangchuk T."/>
            <person name="Wangdi T."/>
            <person name="Whittaker C."/>
            <person name="Wilkinson J."/>
            <person name="Wu Y."/>
            <person name="Wyman D."/>
            <person name="Yadav S."/>
            <person name="Yang S."/>
            <person name="Yang X."/>
            <person name="Yeager S."/>
            <person name="Yee E."/>
            <person name="Young G."/>
            <person name="Zainoun J."/>
            <person name="Zembeck L."/>
            <person name="Zimmer A."/>
            <person name="Zody M."/>
            <person name="Lander E."/>
        </authorList>
    </citation>
    <scope>NUCLEOTIDE SEQUENCE [LARGE SCALE GENOMIC DNA]</scope>
</reference>
<dbReference type="Ensembl" id="ENSCSAVT00000011891.1">
    <property type="protein sequence ID" value="ENSCSAVP00000011754.1"/>
    <property type="gene ID" value="ENSCSAVG00000006895.1"/>
</dbReference>
<feature type="compositionally biased region" description="Basic and acidic residues" evidence="1">
    <location>
        <begin position="200"/>
        <end position="214"/>
    </location>
</feature>
<keyword evidence="3" id="KW-0732">Signal</keyword>
<dbReference type="OMA" id="CENWNEK"/>
<proteinExistence type="predicted"/>
<feature type="region of interest" description="Disordered" evidence="1">
    <location>
        <begin position="164"/>
        <end position="262"/>
    </location>
</feature>
<feature type="compositionally biased region" description="Polar residues" evidence="1">
    <location>
        <begin position="171"/>
        <end position="188"/>
    </location>
</feature>
<keyword evidence="5" id="KW-1185">Reference proteome</keyword>
<name>H2Z2E2_CIOSA</name>
<accession>H2Z2E2</accession>
<dbReference type="Proteomes" id="UP000007875">
    <property type="component" value="Unassembled WGS sequence"/>
</dbReference>
<evidence type="ECO:0000313" key="5">
    <source>
        <dbReference type="Proteomes" id="UP000007875"/>
    </source>
</evidence>
<dbReference type="InParanoid" id="H2Z2E2"/>
<evidence type="ECO:0000256" key="2">
    <source>
        <dbReference type="SAM" id="Phobius"/>
    </source>
</evidence>
<reference evidence="4" key="2">
    <citation type="submission" date="2025-08" db="UniProtKB">
        <authorList>
            <consortium name="Ensembl"/>
        </authorList>
    </citation>
    <scope>IDENTIFICATION</scope>
</reference>
<keyword evidence="2" id="KW-1133">Transmembrane helix</keyword>